<feature type="transmembrane region" description="Helical" evidence="7">
    <location>
        <begin position="123"/>
        <end position="141"/>
    </location>
</feature>
<comment type="similarity">
    <text evidence="6">Belongs to the MIP/aquaporin (TC 1.A.8) family.</text>
</comment>
<evidence type="ECO:0000313" key="9">
    <source>
        <dbReference type="Proteomes" id="UP001356170"/>
    </source>
</evidence>
<dbReference type="SUPFAM" id="SSF81338">
    <property type="entry name" value="Aquaporin-like"/>
    <property type="match status" value="1"/>
</dbReference>
<dbReference type="PANTHER" id="PTHR45724:SF13">
    <property type="entry name" value="AQUAPORIN NIP1-1-RELATED"/>
    <property type="match status" value="1"/>
</dbReference>
<evidence type="ECO:0000256" key="2">
    <source>
        <dbReference type="ARBA" id="ARBA00022448"/>
    </source>
</evidence>
<keyword evidence="5 7" id="KW-0472">Membrane</keyword>
<keyword evidence="4 7" id="KW-1133">Transmembrane helix</keyword>
<protein>
    <submittedName>
        <fullName evidence="8">MIP/aquaporin family protein</fullName>
    </submittedName>
</protein>
<evidence type="ECO:0000256" key="4">
    <source>
        <dbReference type="ARBA" id="ARBA00022989"/>
    </source>
</evidence>
<feature type="transmembrane region" description="Helical" evidence="7">
    <location>
        <begin position="36"/>
        <end position="62"/>
    </location>
</feature>
<evidence type="ECO:0000256" key="6">
    <source>
        <dbReference type="RuleBase" id="RU000477"/>
    </source>
</evidence>
<dbReference type="Proteomes" id="UP001356170">
    <property type="component" value="Unassembled WGS sequence"/>
</dbReference>
<evidence type="ECO:0000256" key="1">
    <source>
        <dbReference type="ARBA" id="ARBA00004141"/>
    </source>
</evidence>
<dbReference type="InterPro" id="IPR034294">
    <property type="entry name" value="Aquaporin_transptr"/>
</dbReference>
<dbReference type="EMBL" id="JAZHBO010000001">
    <property type="protein sequence ID" value="MEF2155326.1"/>
    <property type="molecule type" value="Genomic_DNA"/>
</dbReference>
<accession>A0ABU7UXT1</accession>
<comment type="caution">
    <text evidence="8">The sequence shown here is derived from an EMBL/GenBank/DDBJ whole genome shotgun (WGS) entry which is preliminary data.</text>
</comment>
<evidence type="ECO:0000313" key="8">
    <source>
        <dbReference type="EMBL" id="MEF2155326.1"/>
    </source>
</evidence>
<keyword evidence="9" id="KW-1185">Reference proteome</keyword>
<organism evidence="8 9">
    <name type="scientific">Aquilutibacter rugosus</name>
    <dbReference type="NCBI Taxonomy" id="3115820"/>
    <lineage>
        <taxon>Bacteria</taxon>
        <taxon>Pseudomonadati</taxon>
        <taxon>Pseudomonadota</taxon>
        <taxon>Gammaproteobacteria</taxon>
        <taxon>Lysobacterales</taxon>
        <taxon>Lysobacteraceae</taxon>
        <taxon>Aquilutibacter</taxon>
    </lineage>
</organism>
<evidence type="ECO:0000256" key="7">
    <source>
        <dbReference type="SAM" id="Phobius"/>
    </source>
</evidence>
<sequence length="239" mass="24762">MRTRASAELIGTAGLLITVVGSGIMAQRLSAGNDGVALLANAIATGVMLYVMITTLGPLSGAHFNPLVTLVERIQGRMSNAQTAQYLAAQFIGAVLGVIIAHAMFELPTLQIGTHVRQGPAQILSEAIATSGLLLTIGLGVRHRPDKVPLLVACYITGAYWFTSSTSFANPAVTVARALTDTFAGIRPQDIGGFVFGQLIGVGVALGLLALLLPPVVAECSDQGAEETFDSKPTGIVPR</sequence>
<feature type="transmembrane region" description="Helical" evidence="7">
    <location>
        <begin position="83"/>
        <end position="103"/>
    </location>
</feature>
<dbReference type="InterPro" id="IPR023271">
    <property type="entry name" value="Aquaporin-like"/>
</dbReference>
<dbReference type="InterPro" id="IPR000425">
    <property type="entry name" value="MIP"/>
</dbReference>
<proteinExistence type="inferred from homology"/>
<reference evidence="8 9" key="1">
    <citation type="submission" date="2024-01" db="EMBL/GenBank/DDBJ databases">
        <title>Novel species of the genus Luteimonas isolated from rivers.</title>
        <authorList>
            <person name="Lu H."/>
        </authorList>
    </citation>
    <scope>NUCLEOTIDE SEQUENCE [LARGE SCALE GENOMIC DNA]</scope>
    <source>
        <strain evidence="8 9">FXH3W</strain>
    </source>
</reference>
<dbReference type="PANTHER" id="PTHR45724">
    <property type="entry name" value="AQUAPORIN NIP2-1"/>
    <property type="match status" value="1"/>
</dbReference>
<comment type="subcellular location">
    <subcellularLocation>
        <location evidence="1">Membrane</location>
        <topology evidence="1">Multi-pass membrane protein</topology>
    </subcellularLocation>
</comment>
<evidence type="ECO:0000256" key="3">
    <source>
        <dbReference type="ARBA" id="ARBA00022692"/>
    </source>
</evidence>
<dbReference type="PRINTS" id="PR00783">
    <property type="entry name" value="MINTRINSICP"/>
</dbReference>
<dbReference type="Gene3D" id="1.20.1080.10">
    <property type="entry name" value="Glycerol uptake facilitator protein"/>
    <property type="match status" value="1"/>
</dbReference>
<name>A0ABU7UXT1_9GAMM</name>
<gene>
    <name evidence="8" type="ORF">V3390_03645</name>
</gene>
<feature type="transmembrane region" description="Helical" evidence="7">
    <location>
        <begin position="148"/>
        <end position="171"/>
    </location>
</feature>
<keyword evidence="2 6" id="KW-0813">Transport</keyword>
<evidence type="ECO:0000256" key="5">
    <source>
        <dbReference type="ARBA" id="ARBA00023136"/>
    </source>
</evidence>
<feature type="transmembrane region" description="Helical" evidence="7">
    <location>
        <begin position="191"/>
        <end position="213"/>
    </location>
</feature>
<dbReference type="Pfam" id="PF00230">
    <property type="entry name" value="MIP"/>
    <property type="match status" value="1"/>
</dbReference>
<dbReference type="RefSeq" id="WP_331689015.1">
    <property type="nucleotide sequence ID" value="NZ_JAZHBN010000002.1"/>
</dbReference>
<keyword evidence="3 6" id="KW-0812">Transmembrane</keyword>